<organism evidence="2 3">
    <name type="scientific">Mycolicibacterium elephantis</name>
    <dbReference type="NCBI Taxonomy" id="81858"/>
    <lineage>
        <taxon>Bacteria</taxon>
        <taxon>Bacillati</taxon>
        <taxon>Actinomycetota</taxon>
        <taxon>Actinomycetes</taxon>
        <taxon>Mycobacteriales</taxon>
        <taxon>Mycobacteriaceae</taxon>
        <taxon>Mycolicibacterium</taxon>
    </lineage>
</organism>
<sequence length="143" mass="15772">MLKIACAHLWVHDQDAALKFWTEKVGMEVREDVSLPEADFRWLTVGPPGQNDVSVVLMAVPGEPLMDDATRAQVLDLTAKGFAGTVFLTTDDCKASYEQMKARGVEFTEEPHQMPYGIDCGFRDPSGNSVRLTQRTEVPANTG</sequence>
<dbReference type="InterPro" id="IPR004360">
    <property type="entry name" value="Glyas_Fos-R_dOase_dom"/>
</dbReference>
<dbReference type="Proteomes" id="UP000192772">
    <property type="component" value="Unassembled WGS sequence"/>
</dbReference>
<gene>
    <name evidence="2" type="ORF">BST23_19685</name>
</gene>
<evidence type="ECO:0000313" key="3">
    <source>
        <dbReference type="Proteomes" id="UP000192772"/>
    </source>
</evidence>
<dbReference type="RefSeq" id="WP_083043490.1">
    <property type="nucleotide sequence ID" value="NZ_MVHP01000026.1"/>
</dbReference>
<dbReference type="PANTHER" id="PTHR36437:SF2">
    <property type="entry name" value="GLYOXALASE_BLEOMYCIN RESISTANCE PROTEIN_DIOXYGENASE"/>
    <property type="match status" value="1"/>
</dbReference>
<comment type="caution">
    <text evidence="2">The sequence shown here is derived from an EMBL/GenBank/DDBJ whole genome shotgun (WGS) entry which is preliminary data.</text>
</comment>
<dbReference type="InterPro" id="IPR037523">
    <property type="entry name" value="VOC_core"/>
</dbReference>
<evidence type="ECO:0000259" key="1">
    <source>
        <dbReference type="PROSITE" id="PS51819"/>
    </source>
</evidence>
<dbReference type="PANTHER" id="PTHR36437">
    <property type="entry name" value="GLYOXALASE/BLEOMYCIN RESISTANCE PROTEIN/DIOXYGENASE"/>
    <property type="match status" value="1"/>
</dbReference>
<feature type="domain" description="VOC" evidence="1">
    <location>
        <begin position="3"/>
        <end position="135"/>
    </location>
</feature>
<accession>A0A1X0CS70</accession>
<dbReference type="EMBL" id="MVHP01000026">
    <property type="protein sequence ID" value="ORA62762.1"/>
    <property type="molecule type" value="Genomic_DNA"/>
</dbReference>
<dbReference type="InterPro" id="IPR029068">
    <property type="entry name" value="Glyas_Bleomycin-R_OHBP_Dase"/>
</dbReference>
<dbReference type="CDD" id="cd07263">
    <property type="entry name" value="VOC_like"/>
    <property type="match status" value="1"/>
</dbReference>
<dbReference type="Gene3D" id="3.10.180.10">
    <property type="entry name" value="2,3-Dihydroxybiphenyl 1,2-Dioxygenase, domain 1"/>
    <property type="match status" value="1"/>
</dbReference>
<dbReference type="AlphaFoldDB" id="A0A1X0CS70"/>
<proteinExistence type="predicted"/>
<dbReference type="PROSITE" id="PS51819">
    <property type="entry name" value="VOC"/>
    <property type="match status" value="1"/>
</dbReference>
<dbReference type="SUPFAM" id="SSF54593">
    <property type="entry name" value="Glyoxalase/Bleomycin resistance protein/Dihydroxybiphenyl dioxygenase"/>
    <property type="match status" value="1"/>
</dbReference>
<dbReference type="OrthoDB" id="9794917at2"/>
<protein>
    <submittedName>
        <fullName evidence="2">Glyoxalase</fullName>
    </submittedName>
</protein>
<reference evidence="2 3" key="1">
    <citation type="submission" date="2017-02" db="EMBL/GenBank/DDBJ databases">
        <title>The new phylogeny of genus Mycobacterium.</title>
        <authorList>
            <person name="Tortoli E."/>
            <person name="Trovato A."/>
            <person name="Cirillo D.M."/>
        </authorList>
    </citation>
    <scope>NUCLEOTIDE SEQUENCE [LARGE SCALE GENOMIC DNA]</scope>
    <source>
        <strain evidence="2 3">FI-09383</strain>
    </source>
</reference>
<dbReference type="STRING" id="81858.BST23_19685"/>
<evidence type="ECO:0000313" key="2">
    <source>
        <dbReference type="EMBL" id="ORA62762.1"/>
    </source>
</evidence>
<name>A0A1X0CS70_9MYCO</name>
<dbReference type="Pfam" id="PF00903">
    <property type="entry name" value="Glyoxalase"/>
    <property type="match status" value="1"/>
</dbReference>